<dbReference type="Gene3D" id="2.130.10.10">
    <property type="entry name" value="YVTN repeat-like/Quinoprotein amine dehydrogenase"/>
    <property type="match status" value="2"/>
</dbReference>
<evidence type="ECO:0000256" key="4">
    <source>
        <dbReference type="PROSITE-ProRule" id="PRU00221"/>
    </source>
</evidence>
<feature type="repeat" description="WD" evidence="4">
    <location>
        <begin position="113"/>
        <end position="142"/>
    </location>
</feature>
<gene>
    <name evidence="5" type="primary">IPI3</name>
    <name evidence="5" type="ORF">H4R26_002271</name>
</gene>
<dbReference type="PROSITE" id="PS50082">
    <property type="entry name" value="WD_REPEATS_2"/>
    <property type="match status" value="2"/>
</dbReference>
<dbReference type="AlphaFoldDB" id="A0A9W8BKU4"/>
<dbReference type="EMBL" id="JANBQF010000130">
    <property type="protein sequence ID" value="KAJ2004863.1"/>
    <property type="molecule type" value="Genomic_DNA"/>
</dbReference>
<dbReference type="GO" id="GO:0006364">
    <property type="term" value="P:rRNA processing"/>
    <property type="evidence" value="ECO:0007669"/>
    <property type="project" value="TreeGrafter"/>
</dbReference>
<keyword evidence="3" id="KW-0677">Repeat</keyword>
<dbReference type="PANTHER" id="PTHR18763">
    <property type="entry name" value="WD-REPEAT PROTEIN 18"/>
    <property type="match status" value="1"/>
</dbReference>
<dbReference type="GO" id="GO:0120330">
    <property type="term" value="C:rixosome complex"/>
    <property type="evidence" value="ECO:0007669"/>
    <property type="project" value="TreeGrafter"/>
</dbReference>
<dbReference type="InterPro" id="IPR045227">
    <property type="entry name" value="WDR18/Ipi3/RID3"/>
</dbReference>
<keyword evidence="6" id="KW-1185">Reference proteome</keyword>
<reference evidence="5" key="1">
    <citation type="submission" date="2022-07" db="EMBL/GenBank/DDBJ databases">
        <title>Phylogenomic reconstructions and comparative analyses of Kickxellomycotina fungi.</title>
        <authorList>
            <person name="Reynolds N.K."/>
            <person name="Stajich J.E."/>
            <person name="Barry K."/>
            <person name="Grigoriev I.V."/>
            <person name="Crous P."/>
            <person name="Smith M.E."/>
        </authorList>
    </citation>
    <scope>NUCLEOTIDE SEQUENCE</scope>
    <source>
        <strain evidence="5">IMI 214461</strain>
    </source>
</reference>
<dbReference type="PANTHER" id="PTHR18763:SF0">
    <property type="entry name" value="WD REPEAT-CONTAINING PROTEIN 18"/>
    <property type="match status" value="1"/>
</dbReference>
<dbReference type="GO" id="GO:0006261">
    <property type="term" value="P:DNA-templated DNA replication"/>
    <property type="evidence" value="ECO:0007669"/>
    <property type="project" value="TreeGrafter"/>
</dbReference>
<organism evidence="5 6">
    <name type="scientific">Coemansia thaxteri</name>
    <dbReference type="NCBI Taxonomy" id="2663907"/>
    <lineage>
        <taxon>Eukaryota</taxon>
        <taxon>Fungi</taxon>
        <taxon>Fungi incertae sedis</taxon>
        <taxon>Zoopagomycota</taxon>
        <taxon>Kickxellomycotina</taxon>
        <taxon>Kickxellomycetes</taxon>
        <taxon>Kickxellales</taxon>
        <taxon>Kickxellaceae</taxon>
        <taxon>Coemansia</taxon>
    </lineage>
</organism>
<comment type="caution">
    <text evidence="5">The sequence shown here is derived from an EMBL/GenBank/DDBJ whole genome shotgun (WGS) entry which is preliminary data.</text>
</comment>
<comment type="similarity">
    <text evidence="1">Belongs to the WD repeat IPI3/WDR18 family.</text>
</comment>
<accession>A0A9W8BKU4</accession>
<sequence length="492" mass="52615">MFAEIVAVGTKSGIQVYDLRRGTRLAQSLGVAVEGRQGFCLSDTWVAAINEKKPVCHVYMLNRGDTGAKVVFPFPEEISCLHSLSGGKYLAAGARSGRVLVWATASGRLLRTWDAHYGAVTSLESSEGVLVSGGEDAAVHVWALSQALDQAALGDSAVTPVVSLTEHTMGITAIQVAQSGLLAGKGRMYTASRDHTCKQWRLRVEHDGEKYIGKAELLATLLYPAMVNDIAVDKGETRVFAATAAGIYQTNLYSYKKTNPDDLHASGTELTALGGTGDAVYSESHVAYPSAESNTVAVSLNFDGSLLVSAAQAGAVRIWDTASRQCMRTISDKQLGTGVTQLCTRLAPPQLGGPKASVSVGLCRPEVIAEQAIAPKLTSISFAPLQRLAQECGAQTTTAFEATVKVRLADSTEDIADFDASLNVESPYGQTARADARLLDSLRPNSGSAEKQVTDLLQQMELLQRHHARTRRLNDELYQGAVTEWLGARQKM</sequence>
<name>A0A9W8BKU4_9FUNG</name>
<dbReference type="SUPFAM" id="SSF50978">
    <property type="entry name" value="WD40 repeat-like"/>
    <property type="match status" value="1"/>
</dbReference>
<evidence type="ECO:0000313" key="5">
    <source>
        <dbReference type="EMBL" id="KAJ2004863.1"/>
    </source>
</evidence>
<dbReference type="Pfam" id="PF00400">
    <property type="entry name" value="WD40"/>
    <property type="match status" value="3"/>
</dbReference>
<dbReference type="SMART" id="SM00320">
    <property type="entry name" value="WD40"/>
    <property type="match status" value="4"/>
</dbReference>
<dbReference type="InterPro" id="IPR001680">
    <property type="entry name" value="WD40_rpt"/>
</dbReference>
<keyword evidence="2 4" id="KW-0853">WD repeat</keyword>
<evidence type="ECO:0000256" key="2">
    <source>
        <dbReference type="ARBA" id="ARBA00022574"/>
    </source>
</evidence>
<evidence type="ECO:0000256" key="3">
    <source>
        <dbReference type="ARBA" id="ARBA00022737"/>
    </source>
</evidence>
<dbReference type="Proteomes" id="UP001150907">
    <property type="component" value="Unassembled WGS sequence"/>
</dbReference>
<dbReference type="InterPro" id="IPR015943">
    <property type="entry name" value="WD40/YVTN_repeat-like_dom_sf"/>
</dbReference>
<feature type="repeat" description="WD" evidence="4">
    <location>
        <begin position="288"/>
        <end position="329"/>
    </location>
</feature>
<proteinExistence type="inferred from homology"/>
<dbReference type="GO" id="GO:0005656">
    <property type="term" value="C:nuclear pre-replicative complex"/>
    <property type="evidence" value="ECO:0007669"/>
    <property type="project" value="TreeGrafter"/>
</dbReference>
<protein>
    <submittedName>
        <fullName evidence="5">Pre-rRNA-processing protein ipi3</fullName>
    </submittedName>
</protein>
<evidence type="ECO:0000313" key="6">
    <source>
        <dbReference type="Proteomes" id="UP001150907"/>
    </source>
</evidence>
<evidence type="ECO:0000256" key="1">
    <source>
        <dbReference type="ARBA" id="ARBA00010143"/>
    </source>
</evidence>
<dbReference type="InterPro" id="IPR036322">
    <property type="entry name" value="WD40_repeat_dom_sf"/>
</dbReference>
<dbReference type="OrthoDB" id="245697at2759"/>